<sequence length="209" mass="23836">MIIFVAIIAMLGCDLSTPKSKMLPILNSTSNRYPALQIPSNFIPSPITADERKALDIADVTHSLMGVDKEYVRKIQIEALRNLNATFHDPNVADELKFVGSIPGYTPGMSMFEYSDQVIQTMIFEMKDFPIVALKEYRLEVLTWAYTLQKLKQSCQDDTAEECKLLSHISDRYIYLREEIIKEIGKKAGNEMGLSYEEINYNFNTVFIS</sequence>
<dbReference type="AlphaFoldDB" id="A0A4R9IFQ1"/>
<comment type="caution">
    <text evidence="1">The sequence shown here is derived from an EMBL/GenBank/DDBJ whole genome shotgun (WGS) entry which is preliminary data.</text>
</comment>
<dbReference type="Proteomes" id="UP000298009">
    <property type="component" value="Unassembled WGS sequence"/>
</dbReference>
<organism evidence="1 2">
    <name type="scientific">Leptospira noumeaensis</name>
    <dbReference type="NCBI Taxonomy" id="2484964"/>
    <lineage>
        <taxon>Bacteria</taxon>
        <taxon>Pseudomonadati</taxon>
        <taxon>Spirochaetota</taxon>
        <taxon>Spirochaetia</taxon>
        <taxon>Leptospirales</taxon>
        <taxon>Leptospiraceae</taxon>
        <taxon>Leptospira</taxon>
    </lineage>
</organism>
<gene>
    <name evidence="1" type="ORF">EHQ24_05410</name>
</gene>
<name>A0A4R9IFQ1_9LEPT</name>
<reference evidence="1" key="1">
    <citation type="journal article" date="2019" name="PLoS Negl. Trop. Dis.">
        <title>Revisiting the worldwide diversity of Leptospira species in the environment.</title>
        <authorList>
            <person name="Vincent A.T."/>
            <person name="Schiettekatte O."/>
            <person name="Bourhy P."/>
            <person name="Veyrier F.J."/>
            <person name="Picardeau M."/>
        </authorList>
    </citation>
    <scope>NUCLEOTIDE SEQUENCE [LARGE SCALE GENOMIC DNA]</scope>
    <source>
        <strain evidence="1">201800287</strain>
    </source>
</reference>
<dbReference type="EMBL" id="RQFK01000011">
    <property type="protein sequence ID" value="TGK87031.1"/>
    <property type="molecule type" value="Genomic_DNA"/>
</dbReference>
<proteinExistence type="predicted"/>
<evidence type="ECO:0000313" key="2">
    <source>
        <dbReference type="Proteomes" id="UP000298009"/>
    </source>
</evidence>
<dbReference type="OrthoDB" id="9840870at2"/>
<accession>A0A4R9IFQ1</accession>
<dbReference type="RefSeq" id="WP_135600631.1">
    <property type="nucleotide sequence ID" value="NZ_RQFK01000011.1"/>
</dbReference>
<evidence type="ECO:0000313" key="1">
    <source>
        <dbReference type="EMBL" id="TGK87031.1"/>
    </source>
</evidence>
<keyword evidence="2" id="KW-1185">Reference proteome</keyword>
<protein>
    <submittedName>
        <fullName evidence="1">Uncharacterized protein</fullName>
    </submittedName>
</protein>